<comment type="caution">
    <text evidence="1">The sequence shown here is derived from an EMBL/GenBank/DDBJ whole genome shotgun (WGS) entry which is preliminary data.</text>
</comment>
<dbReference type="AlphaFoldDB" id="A0A5J4G264"/>
<keyword evidence="2" id="KW-1185">Reference proteome</keyword>
<dbReference type="EMBL" id="BKCF01000004">
    <property type="protein sequence ID" value="GEQ86829.1"/>
    <property type="molecule type" value="Genomic_DNA"/>
</dbReference>
<accession>A0A5J4G264</accession>
<reference evidence="1 2" key="1">
    <citation type="submission" date="2019-08" db="EMBL/GenBank/DDBJ databases">
        <title>Ulvibacter marinistellae sp. nov., isolated from a starfish, Patiria pectinifera.</title>
        <authorList>
            <person name="Kawano K."/>
            <person name="Ushijima N."/>
            <person name="Kihara M."/>
            <person name="Itoh H."/>
        </authorList>
    </citation>
    <scope>NUCLEOTIDE SEQUENCE [LARGE SCALE GENOMIC DNA]</scope>
    <source>
        <strain evidence="1 2">KK4</strain>
    </source>
</reference>
<evidence type="ECO:0000313" key="1">
    <source>
        <dbReference type="EMBL" id="GEQ86829.1"/>
    </source>
</evidence>
<evidence type="ECO:0000313" key="2">
    <source>
        <dbReference type="Proteomes" id="UP000326994"/>
    </source>
</evidence>
<proteinExistence type="predicted"/>
<dbReference type="Proteomes" id="UP000326994">
    <property type="component" value="Unassembled WGS sequence"/>
</dbReference>
<organism evidence="1 2">
    <name type="scientific">Patiriisocius marinistellae</name>
    <dbReference type="NCBI Taxonomy" id="2494560"/>
    <lineage>
        <taxon>Bacteria</taxon>
        <taxon>Pseudomonadati</taxon>
        <taxon>Bacteroidota</taxon>
        <taxon>Flavobacteriia</taxon>
        <taxon>Flavobacteriales</taxon>
        <taxon>Flavobacteriaceae</taxon>
        <taxon>Patiriisocius</taxon>
    </lineage>
</organism>
<sequence>MGIDKSKLKKIILKIKIPKSTGFGILFVIKYLKKKTHIYLSSEILNNHYNVKRI</sequence>
<gene>
    <name evidence="1" type="ORF">ULMS_23370</name>
</gene>
<name>A0A5J4G264_9FLAO</name>
<protein>
    <submittedName>
        <fullName evidence="1">Uncharacterized protein</fullName>
    </submittedName>
</protein>